<evidence type="ECO:0000259" key="6">
    <source>
        <dbReference type="Pfam" id="PF00291"/>
    </source>
</evidence>
<evidence type="ECO:0000256" key="4">
    <source>
        <dbReference type="PIRSR" id="PIRSR006278-1"/>
    </source>
</evidence>
<dbReference type="InterPro" id="IPR027278">
    <property type="entry name" value="ACCD_DCysDesulf"/>
</dbReference>
<accession>A0A6I3LM58</accession>
<comment type="cofactor">
    <cofactor evidence="1">
        <name>pyridoxal 5'-phosphate</name>
        <dbReference type="ChEBI" id="CHEBI:597326"/>
    </cofactor>
</comment>
<dbReference type="Pfam" id="PF00291">
    <property type="entry name" value="PALP"/>
    <property type="match status" value="1"/>
</dbReference>
<sequence length="293" mass="33236">MFEKEKVYNEELLLNLPKGIQLIVKREDLLHPEVSGNKFRKLKYNIAEAKRLGYSKLLTFGGAYSNHIAATAAAGRILGLQTIGVIRGEELKTKYKDNPTLFKAEQDGMLFEFVTRTQYREKSDRSFVNYLEQVYGDFYLVPEGGTNELAIRGTEEILKEEDKVFDYICCAAGTGGTVAGIINASTERQQVLGFPALKGDFLFDEIRKYTNRTNWDLILDYHFGGYGKVTQELIDFLLNIEKKTGVLFDPIYNGKMLFGVLKMIEQDKFPENSKILLIHSGGLQGWNDIIKGE</sequence>
<dbReference type="AlphaFoldDB" id="A0A6I3LM58"/>
<name>A0A6I3LM58_9FLAO</name>
<dbReference type="PANTHER" id="PTHR43780">
    <property type="entry name" value="1-AMINOCYCLOPROPANE-1-CARBOXYLATE DEAMINASE-RELATED"/>
    <property type="match status" value="1"/>
</dbReference>
<dbReference type="PIRSF" id="PIRSF006278">
    <property type="entry name" value="ACCD_DCysDesulf"/>
    <property type="match status" value="1"/>
</dbReference>
<gene>
    <name evidence="7" type="ORF">GJV76_11655</name>
</gene>
<comment type="similarity">
    <text evidence="2">Belongs to the ACC deaminase/D-cysteine desulfhydrase family.</text>
</comment>
<feature type="active site" description="Nucleophile" evidence="4">
    <location>
        <position position="65"/>
    </location>
</feature>
<keyword evidence="8" id="KW-1185">Reference proteome</keyword>
<dbReference type="InterPro" id="IPR036052">
    <property type="entry name" value="TrpB-like_PALP_sf"/>
</dbReference>
<dbReference type="RefSeq" id="WP_155092797.1">
    <property type="nucleotide sequence ID" value="NZ_CP102754.1"/>
</dbReference>
<evidence type="ECO:0000313" key="8">
    <source>
        <dbReference type="Proteomes" id="UP000438760"/>
    </source>
</evidence>
<evidence type="ECO:0000256" key="5">
    <source>
        <dbReference type="PIRSR" id="PIRSR006278-2"/>
    </source>
</evidence>
<dbReference type="OrthoDB" id="9801249at2"/>
<dbReference type="EMBL" id="WMJX01000029">
    <property type="protein sequence ID" value="MTG98777.1"/>
    <property type="molecule type" value="Genomic_DNA"/>
</dbReference>
<evidence type="ECO:0000256" key="3">
    <source>
        <dbReference type="ARBA" id="ARBA00022898"/>
    </source>
</evidence>
<comment type="caution">
    <text evidence="7">The sequence shown here is derived from an EMBL/GenBank/DDBJ whole genome shotgun (WGS) entry which is preliminary data.</text>
</comment>
<evidence type="ECO:0000256" key="1">
    <source>
        <dbReference type="ARBA" id="ARBA00001933"/>
    </source>
</evidence>
<keyword evidence="3 5" id="KW-0663">Pyridoxal phosphate</keyword>
<proteinExistence type="inferred from homology"/>
<dbReference type="GO" id="GO:0019148">
    <property type="term" value="F:D-cysteine desulfhydrase activity"/>
    <property type="evidence" value="ECO:0007669"/>
    <property type="project" value="TreeGrafter"/>
</dbReference>
<dbReference type="Gene3D" id="3.40.50.1100">
    <property type="match status" value="2"/>
</dbReference>
<evidence type="ECO:0000313" key="7">
    <source>
        <dbReference type="EMBL" id="MTG98777.1"/>
    </source>
</evidence>
<organism evidence="7 8">
    <name type="scientific">Myroides albus</name>
    <dbReference type="NCBI Taxonomy" id="2562892"/>
    <lineage>
        <taxon>Bacteria</taxon>
        <taxon>Pseudomonadati</taxon>
        <taxon>Bacteroidota</taxon>
        <taxon>Flavobacteriia</taxon>
        <taxon>Flavobacteriales</taxon>
        <taxon>Flavobacteriaceae</taxon>
        <taxon>Myroides</taxon>
    </lineage>
</organism>
<reference evidence="7 8" key="1">
    <citation type="submission" date="2019-11" db="EMBL/GenBank/DDBJ databases">
        <title>Genome of Strain BIT-d1.</title>
        <authorList>
            <person name="Yang Y."/>
        </authorList>
    </citation>
    <scope>NUCLEOTIDE SEQUENCE [LARGE SCALE GENOMIC DNA]</scope>
    <source>
        <strain evidence="7 8">BIT-d1</strain>
    </source>
</reference>
<dbReference type="InterPro" id="IPR001926">
    <property type="entry name" value="TrpB-like_PALP"/>
</dbReference>
<protein>
    <submittedName>
        <fullName evidence="7">Pyridoxal-phosphate dependent enzyme</fullName>
    </submittedName>
</protein>
<feature type="modified residue" description="N6-(pyridoxal phosphate)lysine" evidence="5">
    <location>
        <position position="38"/>
    </location>
</feature>
<dbReference type="Proteomes" id="UP000438760">
    <property type="component" value="Unassembled WGS sequence"/>
</dbReference>
<dbReference type="PANTHER" id="PTHR43780:SF2">
    <property type="entry name" value="1-AMINOCYCLOPROPANE-1-CARBOXYLATE DEAMINASE-RELATED"/>
    <property type="match status" value="1"/>
</dbReference>
<dbReference type="SUPFAM" id="SSF53686">
    <property type="entry name" value="Tryptophan synthase beta subunit-like PLP-dependent enzymes"/>
    <property type="match status" value="1"/>
</dbReference>
<evidence type="ECO:0000256" key="2">
    <source>
        <dbReference type="ARBA" id="ARBA00008639"/>
    </source>
</evidence>
<feature type="domain" description="Tryptophan synthase beta chain-like PALP" evidence="6">
    <location>
        <begin position="19"/>
        <end position="281"/>
    </location>
</feature>